<sequence>MVKGNDEPIPLTWETRCRMWQGKGKHQNIPSGVPIEQRVFYTCVETRRNAPAGSGVQLL</sequence>
<dbReference type="RefSeq" id="WP_339384067.1">
    <property type="nucleotide sequence ID" value="NZ_CAWPMZ010000040.1"/>
</dbReference>
<dbReference type="EMBL" id="JADEWN010000019">
    <property type="protein sequence ID" value="MBE9190628.1"/>
    <property type="molecule type" value="Genomic_DNA"/>
</dbReference>
<evidence type="ECO:0000313" key="2">
    <source>
        <dbReference type="Proteomes" id="UP000651156"/>
    </source>
</evidence>
<evidence type="ECO:0000313" key="1">
    <source>
        <dbReference type="EMBL" id="MBE9190628.1"/>
    </source>
</evidence>
<organism evidence="1 2">
    <name type="scientific">Gloeocapsopsis crepidinum LEGE 06123</name>
    <dbReference type="NCBI Taxonomy" id="588587"/>
    <lineage>
        <taxon>Bacteria</taxon>
        <taxon>Bacillati</taxon>
        <taxon>Cyanobacteriota</taxon>
        <taxon>Cyanophyceae</taxon>
        <taxon>Oscillatoriophycideae</taxon>
        <taxon>Chroococcales</taxon>
        <taxon>Chroococcaceae</taxon>
        <taxon>Gloeocapsopsis</taxon>
    </lineage>
</organism>
<protein>
    <submittedName>
        <fullName evidence="1">Uncharacterized protein</fullName>
    </submittedName>
</protein>
<proteinExistence type="predicted"/>
<dbReference type="Proteomes" id="UP000651156">
    <property type="component" value="Unassembled WGS sequence"/>
</dbReference>
<gene>
    <name evidence="1" type="ORF">IQ230_09690</name>
</gene>
<accession>A0ABR9UTF0</accession>
<reference evidence="1 2" key="1">
    <citation type="submission" date="2020-10" db="EMBL/GenBank/DDBJ databases">
        <authorList>
            <person name="Castelo-Branco R."/>
            <person name="Eusebio N."/>
            <person name="Adriana R."/>
            <person name="Vieira A."/>
            <person name="Brugerolle De Fraissinette N."/>
            <person name="Rezende De Castro R."/>
            <person name="Schneider M.P."/>
            <person name="Vasconcelos V."/>
            <person name="Leao P.N."/>
        </authorList>
    </citation>
    <scope>NUCLEOTIDE SEQUENCE [LARGE SCALE GENOMIC DNA]</scope>
    <source>
        <strain evidence="1 2">LEGE 06123</strain>
    </source>
</reference>
<keyword evidence="2" id="KW-1185">Reference proteome</keyword>
<name>A0ABR9UTF0_9CHRO</name>
<comment type="caution">
    <text evidence="1">The sequence shown here is derived from an EMBL/GenBank/DDBJ whole genome shotgun (WGS) entry which is preliminary data.</text>
</comment>